<dbReference type="AlphaFoldDB" id="A0A202EBJ7"/>
<evidence type="ECO:0000313" key="12">
    <source>
        <dbReference type="Proteomes" id="UP000196084"/>
    </source>
</evidence>
<dbReference type="Gene3D" id="3.40.50.620">
    <property type="entry name" value="HUPs"/>
    <property type="match status" value="1"/>
</dbReference>
<feature type="transmembrane region" description="Helical" evidence="8">
    <location>
        <begin position="95"/>
        <end position="116"/>
    </location>
</feature>
<feature type="transmembrane region" description="Helical" evidence="8">
    <location>
        <begin position="186"/>
        <end position="208"/>
    </location>
</feature>
<dbReference type="InterPro" id="IPR006153">
    <property type="entry name" value="Cation/H_exchanger_TM"/>
</dbReference>
<name>A0A202EBJ7_9EURY</name>
<feature type="transmembrane region" description="Helical" evidence="8">
    <location>
        <begin position="363"/>
        <end position="383"/>
    </location>
</feature>
<keyword evidence="5 8" id="KW-1133">Transmembrane helix</keyword>
<feature type="domain" description="UspA" evidence="9">
    <location>
        <begin position="444"/>
        <end position="535"/>
    </location>
</feature>
<feature type="transmembrane region" description="Helical" evidence="8">
    <location>
        <begin position="12"/>
        <end position="30"/>
    </location>
</feature>
<keyword evidence="6" id="KW-0406">Ion transport</keyword>
<feature type="transmembrane region" description="Helical" evidence="8">
    <location>
        <begin position="62"/>
        <end position="83"/>
    </location>
</feature>
<sequence>MLSALTRPVEDPILVFGLAILVFLTAPLVIRRFRLPGIIGIIVVGAAIGPNGVGLLERDETIILLGEVGIVYLLFLAGLEINLSQFIRYTDRSVVFGLLSFLVPQAVGMVVGYSLLGLSLGAASLFAAIFASHTLLAYPVVAQLGIATRESVTATIGGTIITDTLALLVLAVVIAAEQGELGPTFWLELAGGLALFFAGIWLLVPRLGRWFFRTVERESYVEFLFVMAVLFGCAYLAELARVEPIIGAFLAGLALNRLIPEHGTLMNRIEFVGNALFIPFFLLSVGMLVDVRVLAAGLETIVFTVTLIVLVVTTKYAAAWLTARLYGYSHAETMTMFGLSVGQAAAALAIVLIGFDVGLLGEAMLNAVVLMILVVSVLSPTVVDRYGTVIAHTSKRTAYDRRTAPQRVLIPFSSALPDTDRDRLLECGMFIRDHGEEQPLILVSVARPGAETSSELAAIAATFEDVEAIAAGAEVPIERETRIDESRASGIVRATYENRATTVVVPWDGSPPTRGRQIGSTIDDVLARTTQQVVVTTLRQPLNTTREIVVVLPPGVGQIDGFYEAIQTVEHLASSVGASIRAIAVGHETERYERLFDLVEPDVSVTVERVDGWPALDTQLRSLEETTFVSAISPRRGAVGWHPELRGLPVRLTQQVPGSVAIVYPARSDRDDDRQFLQFG</sequence>
<dbReference type="EMBL" id="MWPH01000001">
    <property type="protein sequence ID" value="OVE85605.1"/>
    <property type="molecule type" value="Genomic_DNA"/>
</dbReference>
<organism evidence="11 12">
    <name type="scientific">Natronolimnobius baerhuensis</name>
    <dbReference type="NCBI Taxonomy" id="253108"/>
    <lineage>
        <taxon>Archaea</taxon>
        <taxon>Methanobacteriati</taxon>
        <taxon>Methanobacteriota</taxon>
        <taxon>Stenosarchaea group</taxon>
        <taxon>Halobacteria</taxon>
        <taxon>Halobacteriales</taxon>
        <taxon>Natrialbaceae</taxon>
        <taxon>Natronolimnobius</taxon>
    </lineage>
</organism>
<feature type="transmembrane region" description="Helical" evidence="8">
    <location>
        <begin position="37"/>
        <end position="56"/>
    </location>
</feature>
<feature type="transmembrane region" description="Helical" evidence="8">
    <location>
        <begin position="153"/>
        <end position="174"/>
    </location>
</feature>
<evidence type="ECO:0000256" key="4">
    <source>
        <dbReference type="ARBA" id="ARBA00022692"/>
    </source>
</evidence>
<dbReference type="InterPro" id="IPR014729">
    <property type="entry name" value="Rossmann-like_a/b/a_fold"/>
</dbReference>
<proteinExistence type="predicted"/>
<dbReference type="SUPFAM" id="SSF52402">
    <property type="entry name" value="Adenine nucleotide alpha hydrolases-like"/>
    <property type="match status" value="1"/>
</dbReference>
<dbReference type="Proteomes" id="UP000196084">
    <property type="component" value="Unassembled WGS sequence"/>
</dbReference>
<evidence type="ECO:0000256" key="1">
    <source>
        <dbReference type="ARBA" id="ARBA00004141"/>
    </source>
</evidence>
<evidence type="ECO:0000256" key="5">
    <source>
        <dbReference type="ARBA" id="ARBA00022989"/>
    </source>
</evidence>
<dbReference type="GO" id="GO:0015297">
    <property type="term" value="F:antiporter activity"/>
    <property type="evidence" value="ECO:0007669"/>
    <property type="project" value="UniProtKB-KW"/>
</dbReference>
<feature type="transmembrane region" description="Helical" evidence="8">
    <location>
        <begin position="271"/>
        <end position="289"/>
    </location>
</feature>
<feature type="transmembrane region" description="Helical" evidence="8">
    <location>
        <begin position="220"/>
        <end position="237"/>
    </location>
</feature>
<evidence type="ECO:0000256" key="6">
    <source>
        <dbReference type="ARBA" id="ARBA00023065"/>
    </source>
</evidence>
<evidence type="ECO:0000313" key="11">
    <source>
        <dbReference type="EMBL" id="OVE85605.1"/>
    </source>
</evidence>
<dbReference type="RefSeq" id="WP_054862201.1">
    <property type="nucleotide sequence ID" value="NZ_MWPH01000001.1"/>
</dbReference>
<evidence type="ECO:0000256" key="7">
    <source>
        <dbReference type="ARBA" id="ARBA00023136"/>
    </source>
</evidence>
<feature type="transmembrane region" description="Helical" evidence="8">
    <location>
        <begin position="122"/>
        <end position="141"/>
    </location>
</feature>
<dbReference type="GO" id="GO:0016020">
    <property type="term" value="C:membrane"/>
    <property type="evidence" value="ECO:0007669"/>
    <property type="project" value="UniProtKB-SubCell"/>
</dbReference>
<protein>
    <submittedName>
        <fullName evidence="11">Cation/H(+) antiporter</fullName>
    </submittedName>
</protein>
<dbReference type="PANTHER" id="PTHR43562:SF4">
    <property type="entry name" value="NA(+)_H(+) ANTIPORTER NHAS5"/>
    <property type="match status" value="1"/>
</dbReference>
<accession>A0A202EBJ7</accession>
<dbReference type="OrthoDB" id="12029at2157"/>
<dbReference type="Pfam" id="PF00582">
    <property type="entry name" value="Usp"/>
    <property type="match status" value="1"/>
</dbReference>
<comment type="subcellular location">
    <subcellularLocation>
        <location evidence="1">Membrane</location>
        <topology evidence="1">Multi-pass membrane protein</topology>
    </subcellularLocation>
</comment>
<dbReference type="InterPro" id="IPR006016">
    <property type="entry name" value="UspA"/>
</dbReference>
<keyword evidence="12" id="KW-1185">Reference proteome</keyword>
<keyword evidence="2" id="KW-0813">Transport</keyword>
<feature type="transmembrane region" description="Helical" evidence="8">
    <location>
        <begin position="335"/>
        <end position="357"/>
    </location>
</feature>
<keyword evidence="7 8" id="KW-0472">Membrane</keyword>
<keyword evidence="3" id="KW-0050">Antiport</keyword>
<evidence type="ECO:0000259" key="10">
    <source>
        <dbReference type="Pfam" id="PF00999"/>
    </source>
</evidence>
<feature type="transmembrane region" description="Helical" evidence="8">
    <location>
        <begin position="301"/>
        <end position="323"/>
    </location>
</feature>
<dbReference type="Pfam" id="PF00999">
    <property type="entry name" value="Na_H_Exchanger"/>
    <property type="match status" value="1"/>
</dbReference>
<evidence type="ECO:0000256" key="8">
    <source>
        <dbReference type="SAM" id="Phobius"/>
    </source>
</evidence>
<evidence type="ECO:0000256" key="2">
    <source>
        <dbReference type="ARBA" id="ARBA00022448"/>
    </source>
</evidence>
<gene>
    <name evidence="11" type="ORF">B2G88_01915</name>
</gene>
<dbReference type="GO" id="GO:1902600">
    <property type="term" value="P:proton transmembrane transport"/>
    <property type="evidence" value="ECO:0007669"/>
    <property type="project" value="InterPro"/>
</dbReference>
<dbReference type="InterPro" id="IPR038770">
    <property type="entry name" value="Na+/solute_symporter_sf"/>
</dbReference>
<feature type="domain" description="Cation/H+ exchanger transmembrane" evidence="10">
    <location>
        <begin position="21"/>
        <end position="382"/>
    </location>
</feature>
<comment type="caution">
    <text evidence="11">The sequence shown here is derived from an EMBL/GenBank/DDBJ whole genome shotgun (WGS) entry which is preliminary data.</text>
</comment>
<dbReference type="Gene3D" id="1.20.1530.20">
    <property type="match status" value="1"/>
</dbReference>
<keyword evidence="4 8" id="KW-0812">Transmembrane</keyword>
<evidence type="ECO:0000256" key="3">
    <source>
        <dbReference type="ARBA" id="ARBA00022449"/>
    </source>
</evidence>
<dbReference type="PANTHER" id="PTHR43562">
    <property type="entry name" value="NAPA-TYPE SODIUM/HYDROGEN ANTIPORTER"/>
    <property type="match status" value="1"/>
</dbReference>
<evidence type="ECO:0000259" key="9">
    <source>
        <dbReference type="Pfam" id="PF00582"/>
    </source>
</evidence>
<reference evidence="11 12" key="1">
    <citation type="submission" date="2017-02" db="EMBL/GenBank/DDBJ databases">
        <title>Natronthermophilus aegyptiacus gen. nov.,sp. nov., an aerobic, extremely halophilic alkalithermophilic archaeon isolated from the athalassohaline Wadi An Natrun, Egypt.</title>
        <authorList>
            <person name="Zhao B."/>
        </authorList>
    </citation>
    <scope>NUCLEOTIDE SEQUENCE [LARGE SCALE GENOMIC DNA]</scope>
    <source>
        <strain evidence="11 12">CGMCC 1.3597</strain>
    </source>
</reference>